<dbReference type="Proteomes" id="UP001348641">
    <property type="component" value="Unassembled WGS sequence"/>
</dbReference>
<proteinExistence type="predicted"/>
<gene>
    <name evidence="2" type="ORF">Q8A49_19705</name>
</gene>
<evidence type="ECO:0000313" key="2">
    <source>
        <dbReference type="EMBL" id="MEE2052731.1"/>
    </source>
</evidence>
<evidence type="ECO:0000313" key="3">
    <source>
        <dbReference type="Proteomes" id="UP001348641"/>
    </source>
</evidence>
<evidence type="ECO:0000256" key="1">
    <source>
        <dbReference type="SAM" id="MobiDB-lite"/>
    </source>
</evidence>
<protein>
    <submittedName>
        <fullName evidence="2">SGNH/GDSL hydrolase family protein</fullName>
    </submittedName>
</protein>
<keyword evidence="2" id="KW-0378">Hydrolase</keyword>
<reference evidence="2 3" key="1">
    <citation type="submission" date="2023-07" db="EMBL/GenBank/DDBJ databases">
        <authorList>
            <person name="Girao M."/>
            <person name="Carvalho M.F."/>
        </authorList>
    </citation>
    <scope>NUCLEOTIDE SEQUENCE [LARGE SCALE GENOMIC DNA]</scope>
    <source>
        <strain evidence="2 3">66/93</strain>
    </source>
</reference>
<dbReference type="GO" id="GO:0016787">
    <property type="term" value="F:hydrolase activity"/>
    <property type="evidence" value="ECO:0007669"/>
    <property type="project" value="UniProtKB-KW"/>
</dbReference>
<sequence length="53" mass="5673">LQILEGPERTLYVSRETLEDVDPEQLMSELGGPLDPVRGPEPSGSPANEADAP</sequence>
<dbReference type="EMBL" id="JAUUCC010000052">
    <property type="protein sequence ID" value="MEE2052731.1"/>
    <property type="molecule type" value="Genomic_DNA"/>
</dbReference>
<feature type="non-terminal residue" evidence="2">
    <location>
        <position position="1"/>
    </location>
</feature>
<feature type="region of interest" description="Disordered" evidence="1">
    <location>
        <begin position="1"/>
        <end position="53"/>
    </location>
</feature>
<accession>A0ABU7KTU7</accession>
<comment type="caution">
    <text evidence="2">The sequence shown here is derived from an EMBL/GenBank/DDBJ whole genome shotgun (WGS) entry which is preliminary data.</text>
</comment>
<name>A0ABU7KTU7_9ACTN</name>
<organism evidence="2 3">
    <name type="scientific">Nocardiopsis tropica</name>
    <dbReference type="NCBI Taxonomy" id="109330"/>
    <lineage>
        <taxon>Bacteria</taxon>
        <taxon>Bacillati</taxon>
        <taxon>Actinomycetota</taxon>
        <taxon>Actinomycetes</taxon>
        <taxon>Streptosporangiales</taxon>
        <taxon>Nocardiopsidaceae</taxon>
        <taxon>Nocardiopsis</taxon>
    </lineage>
</organism>